<evidence type="ECO:0000313" key="3">
    <source>
        <dbReference type="EMBL" id="KAK6478463.1"/>
    </source>
</evidence>
<evidence type="ECO:0000256" key="2">
    <source>
        <dbReference type="SAM" id="MobiDB-lite"/>
    </source>
</evidence>
<protein>
    <submittedName>
        <fullName evidence="3">Protein FAM227A-like</fullName>
    </submittedName>
</protein>
<organism evidence="3 4">
    <name type="scientific">Huso huso</name>
    <name type="common">Beluga</name>
    <name type="synonym">Acipenser huso</name>
    <dbReference type="NCBI Taxonomy" id="61971"/>
    <lineage>
        <taxon>Eukaryota</taxon>
        <taxon>Metazoa</taxon>
        <taxon>Chordata</taxon>
        <taxon>Craniata</taxon>
        <taxon>Vertebrata</taxon>
        <taxon>Euteleostomi</taxon>
        <taxon>Actinopterygii</taxon>
        <taxon>Chondrostei</taxon>
        <taxon>Acipenseriformes</taxon>
        <taxon>Acipenseridae</taxon>
        <taxon>Huso</taxon>
    </lineage>
</organism>
<dbReference type="InterPro" id="IPR029417">
    <property type="entry name" value="FAM227"/>
</dbReference>
<dbReference type="PANTHER" id="PTHR33560:SF1">
    <property type="entry name" value="PROTEIN FAM227A"/>
    <property type="match status" value="1"/>
</dbReference>
<name>A0ABR0Z0U6_HUSHU</name>
<dbReference type="EMBL" id="JAHFZB010000019">
    <property type="protein sequence ID" value="KAK6478463.1"/>
    <property type="molecule type" value="Genomic_DNA"/>
</dbReference>
<evidence type="ECO:0000313" key="4">
    <source>
        <dbReference type="Proteomes" id="UP001369086"/>
    </source>
</evidence>
<feature type="region of interest" description="Disordered" evidence="2">
    <location>
        <begin position="1"/>
        <end position="22"/>
    </location>
</feature>
<feature type="region of interest" description="Disordered" evidence="2">
    <location>
        <begin position="433"/>
        <end position="462"/>
    </location>
</feature>
<proteinExistence type="inferred from homology"/>
<evidence type="ECO:0000256" key="1">
    <source>
        <dbReference type="ARBA" id="ARBA00008666"/>
    </source>
</evidence>
<keyword evidence="4" id="KW-1185">Reference proteome</keyword>
<dbReference type="Pfam" id="PF14922">
    <property type="entry name" value="FWWh"/>
    <property type="match status" value="1"/>
</dbReference>
<accession>A0ABR0Z0U6</accession>
<sequence length="619" mass="70730">MGIRALHLNSNVPPKRTKNPTEMADINRICSPMAVFEEDLREDPATVEKKRAGQQEVVSSPAPCLMGSIDKVNEKIAHLHLQLLRCSSQPSPPVIPDTDEKSKKQISLRSKWEATKEDRQRALQNKVTVRDEKELNKFARRYQEHSTHALGLENQSQTSLRTLKRTKEKPKLVELQQYPGFTIGAPTALPNGTSLDDVVKHVIQAQEKIGRKPKYQVEFRRLLSSSVTRTILLDTFWWFFLQNYQSEPHTQEKLFFRISESYVRLLTQSPSSPYGDLFLKEFPRTLSQAVYSCFCCSFPQSWHQFYCQSFLSQLCDTAFQWTGGIRPSPEVHSRWNFLALEPEGVRKEEIFSGNDKRNKGAGSPMSFLSSTLSGSVLPSLPSCGRLAHQQSSPLARLRSKSSQHCARISSQVSMNSASSAQCTPSCVPMTADTNRKAGGGLKASQNEGMHHKPKRESLPAGPGPEFMKSVFNLWGYSPLVQCYFRNQKTDIRAGMDILVQRTEILNLPPYPFFALLPVFTDSTTYWEIVIQNHHRRRTQGEAFRAQHSQRLRELAALHRKHLAERDQFSRKVKKLLSQKYEIKRLSELLYPDHKWEIEWETESPEELALAFEEALQAQD</sequence>
<dbReference type="PANTHER" id="PTHR33560">
    <property type="entry name" value="PROTEIN FAM227B"/>
    <property type="match status" value="1"/>
</dbReference>
<reference evidence="3 4" key="1">
    <citation type="submission" date="2021-05" db="EMBL/GenBank/DDBJ databases">
        <authorList>
            <person name="Zahm M."/>
            <person name="Klopp C."/>
            <person name="Cabau C."/>
            <person name="Kuhl H."/>
            <person name="Suciu R."/>
            <person name="Ciorpac M."/>
            <person name="Holostenco D."/>
            <person name="Gessner J."/>
            <person name="Wuertz S."/>
            <person name="Hohne C."/>
            <person name="Stock M."/>
            <person name="Gislard M."/>
            <person name="Lluch J."/>
            <person name="Milhes M."/>
            <person name="Lampietro C."/>
            <person name="Lopez Roques C."/>
            <person name="Donnadieu C."/>
            <person name="Du K."/>
            <person name="Schartl M."/>
            <person name="Guiguen Y."/>
        </authorList>
    </citation>
    <scope>NUCLEOTIDE SEQUENCE [LARGE SCALE GENOMIC DNA]</scope>
    <source>
        <strain evidence="3">Hh-F2</strain>
        <tissue evidence="3">Blood</tissue>
    </source>
</reference>
<comment type="similarity">
    <text evidence="1">Belongs to the FAM227 family.</text>
</comment>
<comment type="caution">
    <text evidence="3">The sequence shown here is derived from an EMBL/GenBank/DDBJ whole genome shotgun (WGS) entry which is preliminary data.</text>
</comment>
<gene>
    <name evidence="3" type="ORF">HHUSO_G20783</name>
</gene>
<dbReference type="Proteomes" id="UP001369086">
    <property type="component" value="Unassembled WGS sequence"/>
</dbReference>